<evidence type="ECO:0000259" key="4">
    <source>
        <dbReference type="PROSITE" id="PS51118"/>
    </source>
</evidence>
<accession>A0A2T0SQD5</accession>
<sequence length="151" mass="16173">MAEGFQIPGGAQGPLSDVFHSDCPGRPIVPGLPSDFFSTDCPARVVVDHVASRWTPLILSALQPAPLRFFEVRDKIGGISEKVLSQKLRTLVRDGLVERTVEPATPPQVSYGLTELGHGISVPLGHLFGWIADNGGAVLAAQERHDRESAT</sequence>
<evidence type="ECO:0000313" key="5">
    <source>
        <dbReference type="EMBL" id="PRY35624.1"/>
    </source>
</evidence>
<dbReference type="AlphaFoldDB" id="A0A2T0SQD5"/>
<dbReference type="RefSeq" id="WP_106193146.1">
    <property type="nucleotide sequence ID" value="NZ_PVTF01000013.1"/>
</dbReference>
<protein>
    <submittedName>
        <fullName evidence="5">HxlR family transcriptional regulator</fullName>
    </submittedName>
</protein>
<keyword evidence="1" id="KW-0805">Transcription regulation</keyword>
<evidence type="ECO:0000256" key="1">
    <source>
        <dbReference type="ARBA" id="ARBA00023015"/>
    </source>
</evidence>
<evidence type="ECO:0000313" key="6">
    <source>
        <dbReference type="Proteomes" id="UP000239494"/>
    </source>
</evidence>
<organism evidence="5 6">
    <name type="scientific">Umezawaea tangerina</name>
    <dbReference type="NCBI Taxonomy" id="84725"/>
    <lineage>
        <taxon>Bacteria</taxon>
        <taxon>Bacillati</taxon>
        <taxon>Actinomycetota</taxon>
        <taxon>Actinomycetes</taxon>
        <taxon>Pseudonocardiales</taxon>
        <taxon>Pseudonocardiaceae</taxon>
        <taxon>Umezawaea</taxon>
    </lineage>
</organism>
<dbReference type="PROSITE" id="PS51118">
    <property type="entry name" value="HTH_HXLR"/>
    <property type="match status" value="1"/>
</dbReference>
<evidence type="ECO:0000256" key="2">
    <source>
        <dbReference type="ARBA" id="ARBA00023125"/>
    </source>
</evidence>
<gene>
    <name evidence="5" type="ORF">CLV43_11351</name>
</gene>
<keyword evidence="2" id="KW-0238">DNA-binding</keyword>
<dbReference type="Pfam" id="PF01638">
    <property type="entry name" value="HxlR"/>
    <property type="match status" value="1"/>
</dbReference>
<dbReference type="InterPro" id="IPR036390">
    <property type="entry name" value="WH_DNA-bd_sf"/>
</dbReference>
<keyword evidence="3" id="KW-0804">Transcription</keyword>
<dbReference type="GO" id="GO:0003677">
    <property type="term" value="F:DNA binding"/>
    <property type="evidence" value="ECO:0007669"/>
    <property type="project" value="UniProtKB-KW"/>
</dbReference>
<dbReference type="Proteomes" id="UP000239494">
    <property type="component" value="Unassembled WGS sequence"/>
</dbReference>
<dbReference type="InterPro" id="IPR002577">
    <property type="entry name" value="HTH_HxlR"/>
</dbReference>
<evidence type="ECO:0000256" key="3">
    <source>
        <dbReference type="ARBA" id="ARBA00023163"/>
    </source>
</evidence>
<dbReference type="SUPFAM" id="SSF46785">
    <property type="entry name" value="Winged helix' DNA-binding domain"/>
    <property type="match status" value="1"/>
</dbReference>
<name>A0A2T0SQD5_9PSEU</name>
<dbReference type="PANTHER" id="PTHR33204">
    <property type="entry name" value="TRANSCRIPTIONAL REGULATOR, MARR FAMILY"/>
    <property type="match status" value="1"/>
</dbReference>
<dbReference type="EMBL" id="PVTF01000013">
    <property type="protein sequence ID" value="PRY35624.1"/>
    <property type="molecule type" value="Genomic_DNA"/>
</dbReference>
<dbReference type="PANTHER" id="PTHR33204:SF37">
    <property type="entry name" value="HTH-TYPE TRANSCRIPTIONAL REGULATOR YODB"/>
    <property type="match status" value="1"/>
</dbReference>
<reference evidence="5 6" key="1">
    <citation type="submission" date="2018-03" db="EMBL/GenBank/DDBJ databases">
        <title>Genomic Encyclopedia of Archaeal and Bacterial Type Strains, Phase II (KMG-II): from individual species to whole genera.</title>
        <authorList>
            <person name="Goeker M."/>
        </authorList>
    </citation>
    <scope>NUCLEOTIDE SEQUENCE [LARGE SCALE GENOMIC DNA]</scope>
    <source>
        <strain evidence="5 6">DSM 44720</strain>
    </source>
</reference>
<keyword evidence="6" id="KW-1185">Reference proteome</keyword>
<dbReference type="InterPro" id="IPR036388">
    <property type="entry name" value="WH-like_DNA-bd_sf"/>
</dbReference>
<feature type="domain" description="HTH hxlR-type" evidence="4">
    <location>
        <begin position="41"/>
        <end position="139"/>
    </location>
</feature>
<proteinExistence type="predicted"/>
<dbReference type="Gene3D" id="1.10.10.10">
    <property type="entry name" value="Winged helix-like DNA-binding domain superfamily/Winged helix DNA-binding domain"/>
    <property type="match status" value="1"/>
</dbReference>
<dbReference type="OrthoDB" id="370168at2"/>
<comment type="caution">
    <text evidence="5">The sequence shown here is derived from an EMBL/GenBank/DDBJ whole genome shotgun (WGS) entry which is preliminary data.</text>
</comment>